<feature type="modified residue" description="4-aspartylphosphate" evidence="5">
    <location>
        <position position="532"/>
    </location>
</feature>
<dbReference type="InterPro" id="IPR036097">
    <property type="entry name" value="HisK_dim/P_sf"/>
</dbReference>
<dbReference type="InterPro" id="IPR003661">
    <property type="entry name" value="HisK_dim/P_dom"/>
</dbReference>
<feature type="transmembrane region" description="Helical" evidence="7">
    <location>
        <begin position="20"/>
        <end position="44"/>
    </location>
</feature>
<name>A0ABV8T1K3_9GAMM</name>
<evidence type="ECO:0000256" key="4">
    <source>
        <dbReference type="ARBA" id="ARBA00023012"/>
    </source>
</evidence>
<dbReference type="Pfam" id="PF02518">
    <property type="entry name" value="HATPase_c"/>
    <property type="match status" value="1"/>
</dbReference>
<dbReference type="Proteomes" id="UP001595904">
    <property type="component" value="Unassembled WGS sequence"/>
</dbReference>
<dbReference type="Gene3D" id="1.10.287.130">
    <property type="match status" value="1"/>
</dbReference>
<dbReference type="PRINTS" id="PR00344">
    <property type="entry name" value="BCTRLSENSOR"/>
</dbReference>
<evidence type="ECO:0000256" key="7">
    <source>
        <dbReference type="SAM" id="Phobius"/>
    </source>
</evidence>
<dbReference type="InterPro" id="IPR004358">
    <property type="entry name" value="Sig_transdc_His_kin-like_C"/>
</dbReference>
<dbReference type="InterPro" id="IPR003594">
    <property type="entry name" value="HATPase_dom"/>
</dbReference>
<protein>
    <recommendedName>
        <fullName evidence="2">histidine kinase</fullName>
        <ecNumber evidence="2">2.7.13.3</ecNumber>
    </recommendedName>
</protein>
<dbReference type="PANTHER" id="PTHR45339">
    <property type="entry name" value="HYBRID SIGNAL TRANSDUCTION HISTIDINE KINASE J"/>
    <property type="match status" value="1"/>
</dbReference>
<dbReference type="PROSITE" id="PS50109">
    <property type="entry name" value="HIS_KIN"/>
    <property type="match status" value="1"/>
</dbReference>
<evidence type="ECO:0000256" key="2">
    <source>
        <dbReference type="ARBA" id="ARBA00012438"/>
    </source>
</evidence>
<dbReference type="EC" id="2.7.13.3" evidence="2"/>
<sequence length="631" mass="68769">MNLSSSTSNSISTRPMTGLGVALALTLMLLAGLVGSVISLVSQLNDVRTRALRMEQVRGRIALLDEILRTSVRLAAATGEPGAEARYREQQRLLRATIVEAKQLADRTTFQEIIAATEQANANIEMMEDRAFRYIGEQRLAEARAILFMARYQVHHDRAAKLLAALDRELERAVVASVERTQRQVRWIIGICVAALPIILICWYIALRAMYRWRATLIRNQLVAEEANRAKSQFLANMSHEIRTPMNGVLGLSELLLDTPLSGDQRELARTIHSSGRALLTVINDILDFSKMEANKLVLNPADFDLRGLVGEIVQVASVAAQAKQLVIQSQVDEQLPVRVRADADRIRQILLNLVSNAVKFTDRGSVAVRIQLLAESSEALRIQCEIEDTGVGIAADQVPALFQPFSQVDGSDTRRHGGTGLGLSIVKRLVELMGGQVGVTSVPGRGSTFWFTAQVLRAASPVERPVEVTKPDSAVAQSSVGRILVVDDNEVNRKVARRMLERMGFEVITAADGAEALAVWEQGGLALILMDCQMPVLDGYAATAEIRKREPAGQRIPIVALTAHAMKDAQEACSAAGMDEYLAKPLERAALAAMLDRYLTRAAAPKPSAPPPAAPKWGWTAAETSSSMGE</sequence>
<evidence type="ECO:0000256" key="1">
    <source>
        <dbReference type="ARBA" id="ARBA00000085"/>
    </source>
</evidence>
<dbReference type="EMBL" id="JBHSDU010000015">
    <property type="protein sequence ID" value="MFC4313801.1"/>
    <property type="molecule type" value="Genomic_DNA"/>
</dbReference>
<dbReference type="InterPro" id="IPR005467">
    <property type="entry name" value="His_kinase_dom"/>
</dbReference>
<dbReference type="SUPFAM" id="SSF52172">
    <property type="entry name" value="CheY-like"/>
    <property type="match status" value="1"/>
</dbReference>
<dbReference type="SUPFAM" id="SSF55874">
    <property type="entry name" value="ATPase domain of HSP90 chaperone/DNA topoisomerase II/histidine kinase"/>
    <property type="match status" value="1"/>
</dbReference>
<keyword evidence="7" id="KW-0472">Membrane</keyword>
<keyword evidence="7" id="KW-1133">Transmembrane helix</keyword>
<dbReference type="RefSeq" id="WP_380604445.1">
    <property type="nucleotide sequence ID" value="NZ_JBHSDU010000015.1"/>
</dbReference>
<dbReference type="InterPro" id="IPR001789">
    <property type="entry name" value="Sig_transdc_resp-reg_receiver"/>
</dbReference>
<organism evidence="10 11">
    <name type="scientific">Steroidobacter flavus</name>
    <dbReference type="NCBI Taxonomy" id="1842136"/>
    <lineage>
        <taxon>Bacteria</taxon>
        <taxon>Pseudomonadati</taxon>
        <taxon>Pseudomonadota</taxon>
        <taxon>Gammaproteobacteria</taxon>
        <taxon>Steroidobacterales</taxon>
        <taxon>Steroidobacteraceae</taxon>
        <taxon>Steroidobacter</taxon>
    </lineage>
</organism>
<dbReference type="InterPro" id="IPR011006">
    <property type="entry name" value="CheY-like_superfamily"/>
</dbReference>
<keyword evidence="10" id="KW-0547">Nucleotide-binding</keyword>
<evidence type="ECO:0000256" key="6">
    <source>
        <dbReference type="SAM" id="MobiDB-lite"/>
    </source>
</evidence>
<keyword evidence="7" id="KW-0812">Transmembrane</keyword>
<dbReference type="InterPro" id="IPR036890">
    <property type="entry name" value="HATPase_C_sf"/>
</dbReference>
<dbReference type="Pfam" id="PF00512">
    <property type="entry name" value="HisKA"/>
    <property type="match status" value="1"/>
</dbReference>
<keyword evidence="10" id="KW-0067">ATP-binding</keyword>
<dbReference type="GO" id="GO:0005524">
    <property type="term" value="F:ATP binding"/>
    <property type="evidence" value="ECO:0007669"/>
    <property type="project" value="UniProtKB-KW"/>
</dbReference>
<dbReference type="Gene3D" id="3.30.565.10">
    <property type="entry name" value="Histidine kinase-like ATPase, C-terminal domain"/>
    <property type="match status" value="1"/>
</dbReference>
<keyword evidence="4" id="KW-0902">Two-component regulatory system</keyword>
<keyword evidence="11" id="KW-1185">Reference proteome</keyword>
<comment type="catalytic activity">
    <reaction evidence="1">
        <text>ATP + protein L-histidine = ADP + protein N-phospho-L-histidine.</text>
        <dbReference type="EC" id="2.7.13.3"/>
    </reaction>
</comment>
<evidence type="ECO:0000313" key="11">
    <source>
        <dbReference type="Proteomes" id="UP001595904"/>
    </source>
</evidence>
<dbReference type="SMART" id="SM00388">
    <property type="entry name" value="HisKA"/>
    <property type="match status" value="1"/>
</dbReference>
<dbReference type="PANTHER" id="PTHR45339:SF1">
    <property type="entry name" value="HYBRID SIGNAL TRANSDUCTION HISTIDINE KINASE J"/>
    <property type="match status" value="1"/>
</dbReference>
<dbReference type="CDD" id="cd17546">
    <property type="entry name" value="REC_hyHK_CKI1_RcsC-like"/>
    <property type="match status" value="1"/>
</dbReference>
<dbReference type="SMART" id="SM00448">
    <property type="entry name" value="REC"/>
    <property type="match status" value="1"/>
</dbReference>
<feature type="domain" description="Histidine kinase" evidence="8">
    <location>
        <begin position="237"/>
        <end position="458"/>
    </location>
</feature>
<dbReference type="Gene3D" id="3.40.50.2300">
    <property type="match status" value="1"/>
</dbReference>
<dbReference type="PROSITE" id="PS50110">
    <property type="entry name" value="RESPONSE_REGULATORY"/>
    <property type="match status" value="1"/>
</dbReference>
<gene>
    <name evidence="10" type="ORF">ACFPN2_32305</name>
</gene>
<dbReference type="CDD" id="cd16922">
    <property type="entry name" value="HATPase_EvgS-ArcB-TorS-like"/>
    <property type="match status" value="1"/>
</dbReference>
<evidence type="ECO:0000256" key="3">
    <source>
        <dbReference type="ARBA" id="ARBA00022553"/>
    </source>
</evidence>
<comment type="caution">
    <text evidence="10">The sequence shown here is derived from an EMBL/GenBank/DDBJ whole genome shotgun (WGS) entry which is preliminary data.</text>
</comment>
<evidence type="ECO:0000256" key="5">
    <source>
        <dbReference type="PROSITE-ProRule" id="PRU00169"/>
    </source>
</evidence>
<proteinExistence type="predicted"/>
<evidence type="ECO:0000313" key="10">
    <source>
        <dbReference type="EMBL" id="MFC4313801.1"/>
    </source>
</evidence>
<evidence type="ECO:0000259" key="9">
    <source>
        <dbReference type="PROSITE" id="PS50110"/>
    </source>
</evidence>
<dbReference type="CDD" id="cd00082">
    <property type="entry name" value="HisKA"/>
    <property type="match status" value="1"/>
</dbReference>
<accession>A0ABV8T1K3</accession>
<feature type="domain" description="Response regulatory" evidence="9">
    <location>
        <begin position="483"/>
        <end position="600"/>
    </location>
</feature>
<keyword evidence="3 5" id="KW-0597">Phosphoprotein</keyword>
<feature type="region of interest" description="Disordered" evidence="6">
    <location>
        <begin position="605"/>
        <end position="631"/>
    </location>
</feature>
<evidence type="ECO:0000259" key="8">
    <source>
        <dbReference type="PROSITE" id="PS50109"/>
    </source>
</evidence>
<dbReference type="SMART" id="SM00387">
    <property type="entry name" value="HATPase_c"/>
    <property type="match status" value="1"/>
</dbReference>
<dbReference type="Pfam" id="PF00072">
    <property type="entry name" value="Response_reg"/>
    <property type="match status" value="1"/>
</dbReference>
<feature type="transmembrane region" description="Helical" evidence="7">
    <location>
        <begin position="187"/>
        <end position="206"/>
    </location>
</feature>
<dbReference type="SUPFAM" id="SSF47384">
    <property type="entry name" value="Homodimeric domain of signal transducing histidine kinase"/>
    <property type="match status" value="1"/>
</dbReference>
<reference evidence="11" key="1">
    <citation type="journal article" date="2019" name="Int. J. Syst. Evol. Microbiol.">
        <title>The Global Catalogue of Microorganisms (GCM) 10K type strain sequencing project: providing services to taxonomists for standard genome sequencing and annotation.</title>
        <authorList>
            <consortium name="The Broad Institute Genomics Platform"/>
            <consortium name="The Broad Institute Genome Sequencing Center for Infectious Disease"/>
            <person name="Wu L."/>
            <person name="Ma J."/>
        </authorList>
    </citation>
    <scope>NUCLEOTIDE SEQUENCE [LARGE SCALE GENOMIC DNA]</scope>
    <source>
        <strain evidence="11">CGMCC 1.10759</strain>
    </source>
</reference>